<evidence type="ECO:0000256" key="1">
    <source>
        <dbReference type="SAM" id="Phobius"/>
    </source>
</evidence>
<feature type="transmembrane region" description="Helical" evidence="1">
    <location>
        <begin position="6"/>
        <end position="24"/>
    </location>
</feature>
<name>A0ABS9GUY5_9BACL</name>
<gene>
    <name evidence="2" type="ORF">L2716_02855</name>
</gene>
<evidence type="ECO:0008006" key="4">
    <source>
        <dbReference type="Google" id="ProtNLM"/>
    </source>
</evidence>
<organism evidence="2 3">
    <name type="scientific">Pseudalkalibacillus berkeleyi</name>
    <dbReference type="NCBI Taxonomy" id="1069813"/>
    <lineage>
        <taxon>Bacteria</taxon>
        <taxon>Bacillati</taxon>
        <taxon>Bacillota</taxon>
        <taxon>Bacilli</taxon>
        <taxon>Bacillales</taxon>
        <taxon>Fictibacillaceae</taxon>
        <taxon>Pseudalkalibacillus</taxon>
    </lineage>
</organism>
<sequence length="85" mass="9781">MYLYLTIIVVVVGIISLVGTLLIGKKVDKTTEEYKKEANRTEAQLKRSNEYETQSLKLNVKVLTLIYVFTFLFSIIALAVYIYLK</sequence>
<proteinExistence type="predicted"/>
<keyword evidence="1" id="KW-1133">Transmembrane helix</keyword>
<keyword evidence="1" id="KW-0472">Membrane</keyword>
<evidence type="ECO:0000313" key="3">
    <source>
        <dbReference type="Proteomes" id="UP001649381"/>
    </source>
</evidence>
<feature type="transmembrane region" description="Helical" evidence="1">
    <location>
        <begin position="62"/>
        <end position="84"/>
    </location>
</feature>
<dbReference type="RefSeq" id="WP_236331598.1">
    <property type="nucleotide sequence ID" value="NZ_JAKIJS010000001.1"/>
</dbReference>
<dbReference type="Proteomes" id="UP001649381">
    <property type="component" value="Unassembled WGS sequence"/>
</dbReference>
<evidence type="ECO:0000313" key="2">
    <source>
        <dbReference type="EMBL" id="MCF6136654.1"/>
    </source>
</evidence>
<protein>
    <recommendedName>
        <fullName evidence="4">DUF3899 domain-containing protein</fullName>
    </recommendedName>
</protein>
<accession>A0ABS9GUY5</accession>
<reference evidence="2 3" key="1">
    <citation type="submission" date="2022-01" db="EMBL/GenBank/DDBJ databases">
        <title>Alkalihalobacillus sp. EGI L200015, a novel bacterium isolated from a salt lake sediment.</title>
        <authorList>
            <person name="Gao L."/>
            <person name="Fang B.-Z."/>
            <person name="Li W.-J."/>
        </authorList>
    </citation>
    <scope>NUCLEOTIDE SEQUENCE [LARGE SCALE GENOMIC DNA]</scope>
    <source>
        <strain evidence="2 3">KCTC 12718</strain>
    </source>
</reference>
<dbReference type="EMBL" id="JAKIJS010000001">
    <property type="protein sequence ID" value="MCF6136654.1"/>
    <property type="molecule type" value="Genomic_DNA"/>
</dbReference>
<keyword evidence="3" id="KW-1185">Reference proteome</keyword>
<keyword evidence="1" id="KW-0812">Transmembrane</keyword>
<comment type="caution">
    <text evidence="2">The sequence shown here is derived from an EMBL/GenBank/DDBJ whole genome shotgun (WGS) entry which is preliminary data.</text>
</comment>